<gene>
    <name evidence="4" type="ORF">acsn021_23250</name>
</gene>
<dbReference type="GO" id="GO:0046872">
    <property type="term" value="F:metal ion binding"/>
    <property type="evidence" value="ECO:0007669"/>
    <property type="project" value="UniProtKB-KW"/>
</dbReference>
<keyword evidence="1" id="KW-0479">Metal-binding</keyword>
<dbReference type="GO" id="GO:0051536">
    <property type="term" value="F:iron-sulfur cluster binding"/>
    <property type="evidence" value="ECO:0007669"/>
    <property type="project" value="UniProtKB-KW"/>
</dbReference>
<evidence type="ECO:0000313" key="5">
    <source>
        <dbReference type="Proteomes" id="UP000515561"/>
    </source>
</evidence>
<dbReference type="Proteomes" id="UP000515561">
    <property type="component" value="Chromosome"/>
</dbReference>
<reference evidence="4 5" key="1">
    <citation type="journal article" date="2016" name="Int. J. Syst. Evol. Microbiol.">
        <title>Descriptions of Anaerotaenia torta gen. nov., sp. nov. and Anaerocolumna cellulosilytica gen. nov., sp. nov. isolated from a methanogenic reactor of cattle waste.</title>
        <authorList>
            <person name="Uek A."/>
            <person name="Ohtaki Y."/>
            <person name="Kaku N."/>
            <person name="Ueki K."/>
        </authorList>
    </citation>
    <scope>NUCLEOTIDE SEQUENCE [LARGE SCALE GENOMIC DNA]</scope>
    <source>
        <strain evidence="4 5">SN021</strain>
    </source>
</reference>
<keyword evidence="2" id="KW-0408">Iron</keyword>
<keyword evidence="3" id="KW-0411">Iron-sulfur</keyword>
<protein>
    <submittedName>
        <fullName evidence="4">Ferredoxin</fullName>
    </submittedName>
</protein>
<sequence length="62" mass="6819">MKVAIAKRGCNGCGLCTDICPTIFKMNKNIYAEVSSKEIPFDKEKDVLEAEINCPVSVIILN</sequence>
<dbReference type="PROSITE" id="PS51379">
    <property type="entry name" value="4FE4S_FER_2"/>
    <property type="match status" value="1"/>
</dbReference>
<dbReference type="KEGG" id="acel:acsn021_23250"/>
<name>A0A6S6QYD0_9FIRM</name>
<dbReference type="AlphaFoldDB" id="A0A6S6QYD0"/>
<dbReference type="EMBL" id="AP023367">
    <property type="protein sequence ID" value="BCJ94756.1"/>
    <property type="molecule type" value="Genomic_DNA"/>
</dbReference>
<evidence type="ECO:0000256" key="3">
    <source>
        <dbReference type="ARBA" id="ARBA00023014"/>
    </source>
</evidence>
<evidence type="ECO:0000256" key="2">
    <source>
        <dbReference type="ARBA" id="ARBA00023004"/>
    </source>
</evidence>
<organism evidence="4 5">
    <name type="scientific">Anaerocolumna cellulosilytica</name>
    <dbReference type="NCBI Taxonomy" id="433286"/>
    <lineage>
        <taxon>Bacteria</taxon>
        <taxon>Bacillati</taxon>
        <taxon>Bacillota</taxon>
        <taxon>Clostridia</taxon>
        <taxon>Lachnospirales</taxon>
        <taxon>Lachnospiraceae</taxon>
        <taxon>Anaerocolumna</taxon>
    </lineage>
</organism>
<accession>A0A6S6QYD0</accession>
<evidence type="ECO:0000313" key="4">
    <source>
        <dbReference type="EMBL" id="BCJ94756.1"/>
    </source>
</evidence>
<dbReference type="InterPro" id="IPR017896">
    <property type="entry name" value="4Fe4S_Fe-S-bd"/>
</dbReference>
<dbReference type="Gene3D" id="3.30.70.20">
    <property type="match status" value="1"/>
</dbReference>
<dbReference type="RefSeq" id="WP_184089233.1">
    <property type="nucleotide sequence ID" value="NZ_AP023367.1"/>
</dbReference>
<dbReference type="Pfam" id="PF13370">
    <property type="entry name" value="Fer4_13"/>
    <property type="match status" value="1"/>
</dbReference>
<dbReference type="InterPro" id="IPR017900">
    <property type="entry name" value="4Fe4S_Fe_S_CS"/>
</dbReference>
<keyword evidence="5" id="KW-1185">Reference proteome</keyword>
<dbReference type="PROSITE" id="PS00198">
    <property type="entry name" value="4FE4S_FER_1"/>
    <property type="match status" value="1"/>
</dbReference>
<evidence type="ECO:0000256" key="1">
    <source>
        <dbReference type="ARBA" id="ARBA00022723"/>
    </source>
</evidence>
<proteinExistence type="predicted"/>
<dbReference type="SUPFAM" id="SSF54862">
    <property type="entry name" value="4Fe-4S ferredoxins"/>
    <property type="match status" value="1"/>
</dbReference>